<organism evidence="1 2">
    <name type="scientific">Hyalomma asiaticum</name>
    <name type="common">Tick</name>
    <dbReference type="NCBI Taxonomy" id="266040"/>
    <lineage>
        <taxon>Eukaryota</taxon>
        <taxon>Metazoa</taxon>
        <taxon>Ecdysozoa</taxon>
        <taxon>Arthropoda</taxon>
        <taxon>Chelicerata</taxon>
        <taxon>Arachnida</taxon>
        <taxon>Acari</taxon>
        <taxon>Parasitiformes</taxon>
        <taxon>Ixodida</taxon>
        <taxon>Ixodoidea</taxon>
        <taxon>Ixodidae</taxon>
        <taxon>Hyalomminae</taxon>
        <taxon>Hyalomma</taxon>
    </lineage>
</organism>
<keyword evidence="2" id="KW-1185">Reference proteome</keyword>
<evidence type="ECO:0000313" key="1">
    <source>
        <dbReference type="EMBL" id="KAH6947788.1"/>
    </source>
</evidence>
<accession>A0ACB7TL52</accession>
<gene>
    <name evidence="1" type="ORF">HPB50_021428</name>
</gene>
<dbReference type="EMBL" id="CM023481">
    <property type="protein sequence ID" value="KAH6947788.1"/>
    <property type="molecule type" value="Genomic_DNA"/>
</dbReference>
<comment type="caution">
    <text evidence="1">The sequence shown here is derived from an EMBL/GenBank/DDBJ whole genome shotgun (WGS) entry which is preliminary data.</text>
</comment>
<sequence>MAASAAVALDAGSSHSPHRNEDSQHDADSMDCRDADAHDLTPSRDPNTTDAGTPRQREVDGDWQTVLTLRQRKAQARERHAKTPDHDGVSHPQQSDRFHYRTLRSAMLRRGPITYATRMVVSKCVALTSEAPVVHRHLLHMWESRRSLVKRWKRQRLNRKLRLKIAEVSERAKEYAHKLETESWVQFCDSMRDTLSTAKTWAILRSLLDPGTTKTTVSQTIRKLLSDFTGTEEELLNILRKKYVGAAVDLPCTTEYEGLANADLDAPITRAELFAAAQTAQRNTAPGPDRVTNAMLRNLSDDCLDELIQYFNEHIWEPGILPPEWKEASIVLIRKHGKRPTLENLRPISLTSCLGKLFEKVIQTRLVHYLEDRGFFPTHMYGFRHNLSKQDVFLCLRDEVRAQIHIAPLPKNMSPVYHRARRDARARKLAKQYGTDPDTLYTDAVRCGTHGFLLAAVGSVSRPGLFTCASARTNSANTAEALAEYVGLLDRKFAAKGRKVLFVIDNCPAHSDIRNLEAVKIVLLPANTMAIS</sequence>
<protein>
    <submittedName>
        <fullName evidence="1">Uncharacterized protein</fullName>
    </submittedName>
</protein>
<proteinExistence type="predicted"/>
<reference evidence="1" key="1">
    <citation type="submission" date="2020-05" db="EMBL/GenBank/DDBJ databases">
        <title>Large-scale comparative analyses of tick genomes elucidate their genetic diversity and vector capacities.</title>
        <authorList>
            <person name="Jia N."/>
            <person name="Wang J."/>
            <person name="Shi W."/>
            <person name="Du L."/>
            <person name="Sun Y."/>
            <person name="Zhan W."/>
            <person name="Jiang J."/>
            <person name="Wang Q."/>
            <person name="Zhang B."/>
            <person name="Ji P."/>
            <person name="Sakyi L.B."/>
            <person name="Cui X."/>
            <person name="Yuan T."/>
            <person name="Jiang B."/>
            <person name="Yang W."/>
            <person name="Lam T.T.-Y."/>
            <person name="Chang Q."/>
            <person name="Ding S."/>
            <person name="Wang X."/>
            <person name="Zhu J."/>
            <person name="Ruan X."/>
            <person name="Zhao L."/>
            <person name="Wei J."/>
            <person name="Que T."/>
            <person name="Du C."/>
            <person name="Cheng J."/>
            <person name="Dai P."/>
            <person name="Han X."/>
            <person name="Huang E."/>
            <person name="Gao Y."/>
            <person name="Liu J."/>
            <person name="Shao H."/>
            <person name="Ye R."/>
            <person name="Li L."/>
            <person name="Wei W."/>
            <person name="Wang X."/>
            <person name="Wang C."/>
            <person name="Yang T."/>
            <person name="Huo Q."/>
            <person name="Li W."/>
            <person name="Guo W."/>
            <person name="Chen H."/>
            <person name="Zhou L."/>
            <person name="Ni X."/>
            <person name="Tian J."/>
            <person name="Zhou Y."/>
            <person name="Sheng Y."/>
            <person name="Liu T."/>
            <person name="Pan Y."/>
            <person name="Xia L."/>
            <person name="Li J."/>
            <person name="Zhao F."/>
            <person name="Cao W."/>
        </authorList>
    </citation>
    <scope>NUCLEOTIDE SEQUENCE</scope>
    <source>
        <strain evidence="1">Hyas-2018</strain>
    </source>
</reference>
<name>A0ACB7TL52_HYAAI</name>
<evidence type="ECO:0000313" key="2">
    <source>
        <dbReference type="Proteomes" id="UP000821845"/>
    </source>
</evidence>
<dbReference type="Proteomes" id="UP000821845">
    <property type="component" value="Chromosome 1"/>
</dbReference>